<keyword evidence="3" id="KW-1185">Reference proteome</keyword>
<accession>A0A9R1CX56</accession>
<evidence type="ECO:0000313" key="3">
    <source>
        <dbReference type="Proteomes" id="UP000825483"/>
    </source>
</evidence>
<protein>
    <recommendedName>
        <fullName evidence="4">Tetratricopeptide repeat protein</fullName>
    </recommendedName>
</protein>
<reference evidence="2" key="1">
    <citation type="journal article" date="2022" name="Int. J. Syst. Evol. Microbiol.">
        <title>Prevotella lacticifex sp. nov., isolated from the rumen of cows.</title>
        <authorList>
            <person name="Shinkai T."/>
            <person name="Ikeyama N."/>
            <person name="Kumagai M."/>
            <person name="Ohmori H."/>
            <person name="Sakamoto M."/>
            <person name="Ohkuma M."/>
            <person name="Mitsumori M."/>
        </authorList>
    </citation>
    <scope>NUCLEOTIDE SEQUENCE</scope>
    <source>
        <strain evidence="2">R5076</strain>
    </source>
</reference>
<dbReference type="SUPFAM" id="SSF48452">
    <property type="entry name" value="TPR-like"/>
    <property type="match status" value="1"/>
</dbReference>
<name>A0A9R1CX56_9BACT</name>
<sequence length="732" mass="84102">MIQDTIHDIISDVLHSRLSEALDKLKPIFAEHPSLVDRSEVEEIDNAFRMMLHYMDNDADDSQRMDLYENLLCRTYRVAADLDISWRCKNVGFYISQFSKAAHINMSPSFVRTVLETYVSDMAMLSLGGDDDNGQKKEDIVARHQSFIERLFASIIVSCQWSDGDRNFWTSLLLSPTIDIADRELIMSAIMISAMNQFDVNKFKTTMAVYKDAADETLRQRALVAFVFSWRNDDVLNIYPDLREDVAEITLLPGASRELLELQKQLIFCVNTEKDNLKIVDEIMPTLKDNMRFRINGLGIIEEKPDDKMRDILNPEADDEDAEKVEDTVRKVADMQKNGTDIYFGGFSHMKRFSFFNAAANWFLPFSFEQPDVMRAMQQKEMSDMLESIFAHTPFCNSDKYSMVFAFSHVFNSIPANMREALSAGGVVGTGLEKSDEDSPAFIRRLYLQDLYRFFRLYPQRHDLVRIFDDENFLFFTSAIFYGTPVQKHFPALAVFLHDHKRFNELRSLLPCFNSTQSATFTFMLLSASVEMHFKNPSKAIRLYQSALQKSPDSEIALKGLARAATASSELDVAEQVYGKLLELEPGNKSYLVHRALALMELDRTSDAAKVIYEADYRYPNDRDVLRAKAWLMMQQHEAAEAETIYRRLTSDDDSGIDGGTIVAEDYLNFGYSLWAEEHFGEARKAFRKFLEMAPDKDIRDVFDIDAFMLEIYNIGVEDRNLMAELVVFNGN</sequence>
<dbReference type="GeneID" id="72468650"/>
<dbReference type="AlphaFoldDB" id="A0A9R1CX56"/>
<gene>
    <name evidence="2" type="ORF">PRLR5076_06010</name>
</gene>
<dbReference type="Proteomes" id="UP000825483">
    <property type="component" value="Unassembled WGS sequence"/>
</dbReference>
<comment type="caution">
    <text evidence="2">The sequence shown here is derived from an EMBL/GenBank/DDBJ whole genome shotgun (WGS) entry which is preliminary data.</text>
</comment>
<feature type="repeat" description="TPR" evidence="1">
    <location>
        <begin position="664"/>
        <end position="697"/>
    </location>
</feature>
<keyword evidence="1" id="KW-0802">TPR repeat</keyword>
<dbReference type="SMART" id="SM00028">
    <property type="entry name" value="TPR"/>
    <property type="match status" value="3"/>
</dbReference>
<dbReference type="InterPro" id="IPR011990">
    <property type="entry name" value="TPR-like_helical_dom_sf"/>
</dbReference>
<evidence type="ECO:0000313" key="2">
    <source>
        <dbReference type="EMBL" id="GJG57750.1"/>
    </source>
</evidence>
<evidence type="ECO:0008006" key="4">
    <source>
        <dbReference type="Google" id="ProtNLM"/>
    </source>
</evidence>
<dbReference type="Pfam" id="PF14559">
    <property type="entry name" value="TPR_19"/>
    <property type="match status" value="1"/>
</dbReference>
<organism evidence="2 3">
    <name type="scientific">Prevotella lacticifex</name>
    <dbReference type="NCBI Taxonomy" id="2854755"/>
    <lineage>
        <taxon>Bacteria</taxon>
        <taxon>Pseudomonadati</taxon>
        <taxon>Bacteroidota</taxon>
        <taxon>Bacteroidia</taxon>
        <taxon>Bacteroidales</taxon>
        <taxon>Prevotellaceae</taxon>
        <taxon>Prevotella</taxon>
    </lineage>
</organism>
<proteinExistence type="predicted"/>
<evidence type="ECO:0000256" key="1">
    <source>
        <dbReference type="PROSITE-ProRule" id="PRU00339"/>
    </source>
</evidence>
<dbReference type="PROSITE" id="PS50005">
    <property type="entry name" value="TPR"/>
    <property type="match status" value="1"/>
</dbReference>
<dbReference type="Gene3D" id="1.25.40.10">
    <property type="entry name" value="Tetratricopeptide repeat domain"/>
    <property type="match status" value="1"/>
</dbReference>
<dbReference type="RefSeq" id="WP_223930015.1">
    <property type="nucleotide sequence ID" value="NZ_BPTU01000004.1"/>
</dbReference>
<dbReference type="InterPro" id="IPR019734">
    <property type="entry name" value="TPR_rpt"/>
</dbReference>
<dbReference type="EMBL" id="BPUB01000001">
    <property type="protein sequence ID" value="GJG57750.1"/>
    <property type="molecule type" value="Genomic_DNA"/>
</dbReference>